<dbReference type="Pfam" id="PF18962">
    <property type="entry name" value="Por_Secre_tail"/>
    <property type="match status" value="1"/>
</dbReference>
<evidence type="ECO:0000256" key="1">
    <source>
        <dbReference type="SAM" id="SignalP"/>
    </source>
</evidence>
<name>A0ABU9M3M6_9BACT</name>
<keyword evidence="4" id="KW-1185">Reference proteome</keyword>
<feature type="chain" id="PRO_5047417688" evidence="1">
    <location>
        <begin position="31"/>
        <end position="565"/>
    </location>
</feature>
<comment type="caution">
    <text evidence="3">The sequence shown here is derived from an EMBL/GenBank/DDBJ whole genome shotgun (WGS) entry which is preliminary data.</text>
</comment>
<feature type="domain" description="Secretion system C-terminal sorting" evidence="2">
    <location>
        <begin position="492"/>
        <end position="564"/>
    </location>
</feature>
<keyword evidence="1" id="KW-0732">Signal</keyword>
<evidence type="ECO:0000313" key="3">
    <source>
        <dbReference type="EMBL" id="MEL5996288.1"/>
    </source>
</evidence>
<gene>
    <name evidence="3" type="ORF">AAFH49_18890</name>
</gene>
<dbReference type="Proteomes" id="UP001479606">
    <property type="component" value="Unassembled WGS sequence"/>
</dbReference>
<dbReference type="NCBIfam" id="TIGR04183">
    <property type="entry name" value="Por_Secre_tail"/>
    <property type="match status" value="1"/>
</dbReference>
<evidence type="ECO:0000259" key="2">
    <source>
        <dbReference type="Pfam" id="PF18962"/>
    </source>
</evidence>
<sequence length="565" mass="56426">MKHFFSFSIWCRWVALGMLVLLGATARAQAPDWQQALAITTATGSTSEVTATAVDASGNVYVAGSFQGTVGFGSVTLTSAVNYAGFVAKWDPTAGTWVWAQPLATTQSAYVTTLAVQGTSLYVGGLFIDAITLGNITLAGAGSYRGFVAKLSDSGPTARFVWAQAIGGTAYDYVLGLAVQGSSVYVVGALSSPTVSFGPATVTNSGYSTGFVAKLLDAGASASYAWVQAVGSPGQSRLGAVAVLGANVYVAGSFAGPATCGSTTLASSSTNDTDVLVARLTDAGTSASFAWARQAGGTGPDRATALAVAGSSVYVAGDVASATNVFGSTSLASLGRSDAFVAKLTDSGPTGSFAWAQLAGGAGYEAVTALAVQAPSVYLSGYATSAQARFGTTTLAGLGDYDAFAARLLDAGSSGSFVWARQAGSSGSDEATTLVLRGTQVVVGGYAAGRPRFGPLVLGTAGTATFGFLATITDAAALAVAPRLLPAGAVSLFPNPAHGTATVQLHAGTGPAVFTIIDAQGRTLRTQTTAPDSNAALDLTGFAPGLYAVRVAAGGRTATHRLVVE</sequence>
<dbReference type="EMBL" id="JBCEVZ010000066">
    <property type="protein sequence ID" value="MEL5996288.1"/>
    <property type="molecule type" value="Genomic_DNA"/>
</dbReference>
<protein>
    <submittedName>
        <fullName evidence="3">T9SS type A sorting domain-containing protein</fullName>
    </submittedName>
</protein>
<feature type="signal peptide" evidence="1">
    <location>
        <begin position="1"/>
        <end position="30"/>
    </location>
</feature>
<dbReference type="InterPro" id="IPR026444">
    <property type="entry name" value="Secre_tail"/>
</dbReference>
<proteinExistence type="predicted"/>
<organism evidence="3 4">
    <name type="scientific">Hymenobacter segetis</name>
    <dbReference type="NCBI Taxonomy" id="2025509"/>
    <lineage>
        <taxon>Bacteria</taxon>
        <taxon>Pseudomonadati</taxon>
        <taxon>Bacteroidota</taxon>
        <taxon>Cytophagia</taxon>
        <taxon>Cytophagales</taxon>
        <taxon>Hymenobacteraceae</taxon>
        <taxon>Hymenobacter</taxon>
    </lineage>
</organism>
<accession>A0ABU9M3M6</accession>
<evidence type="ECO:0000313" key="4">
    <source>
        <dbReference type="Proteomes" id="UP001479606"/>
    </source>
</evidence>
<dbReference type="RefSeq" id="WP_342300625.1">
    <property type="nucleotide sequence ID" value="NZ_JBCEVZ010000066.1"/>
</dbReference>
<reference evidence="3 4" key="1">
    <citation type="journal article" date="2018" name="Arch. Microbiol.">
        <title>Hymenobacter segetis sp. nov., isolated from soil.</title>
        <authorList>
            <person name="Ten L.N."/>
            <person name="Lim S.J."/>
            <person name="Kim B.O."/>
            <person name="Kang I.K."/>
            <person name="Jung H.Y."/>
        </authorList>
    </citation>
    <scope>NUCLEOTIDE SEQUENCE [LARGE SCALE GENOMIC DNA]</scope>
    <source>
        <strain evidence="3 4">S7-3-11</strain>
    </source>
</reference>